<accession>A0A0F9Q0M3</accession>
<dbReference type="AlphaFoldDB" id="A0A0F9Q0M3"/>
<sequence>MDLNEIFGTDGGTEFILYFFVKFTDDFTERDAEQLANTLATKAIGKTAGIPGHREGVSYNIRFDHPEYYRQAVMMFRRRLRGRPKIELIDWEHYKV</sequence>
<dbReference type="EMBL" id="LAZR01001894">
    <property type="protein sequence ID" value="KKN37445.1"/>
    <property type="molecule type" value="Genomic_DNA"/>
</dbReference>
<reference evidence="1" key="1">
    <citation type="journal article" date="2015" name="Nature">
        <title>Complex archaea that bridge the gap between prokaryotes and eukaryotes.</title>
        <authorList>
            <person name="Spang A."/>
            <person name="Saw J.H."/>
            <person name="Jorgensen S.L."/>
            <person name="Zaremba-Niedzwiedzka K."/>
            <person name="Martijn J."/>
            <person name="Lind A.E."/>
            <person name="van Eijk R."/>
            <person name="Schleper C."/>
            <person name="Guy L."/>
            <person name="Ettema T.J."/>
        </authorList>
    </citation>
    <scope>NUCLEOTIDE SEQUENCE</scope>
</reference>
<organism evidence="1">
    <name type="scientific">marine sediment metagenome</name>
    <dbReference type="NCBI Taxonomy" id="412755"/>
    <lineage>
        <taxon>unclassified sequences</taxon>
        <taxon>metagenomes</taxon>
        <taxon>ecological metagenomes</taxon>
    </lineage>
</organism>
<comment type="caution">
    <text evidence="1">The sequence shown here is derived from an EMBL/GenBank/DDBJ whole genome shotgun (WGS) entry which is preliminary data.</text>
</comment>
<gene>
    <name evidence="1" type="ORF">LCGC14_0763480</name>
</gene>
<name>A0A0F9Q0M3_9ZZZZ</name>
<proteinExistence type="predicted"/>
<evidence type="ECO:0000313" key="1">
    <source>
        <dbReference type="EMBL" id="KKN37445.1"/>
    </source>
</evidence>
<protein>
    <submittedName>
        <fullName evidence="1">Uncharacterized protein</fullName>
    </submittedName>
</protein>